<dbReference type="InterPro" id="IPR006680">
    <property type="entry name" value="Amidohydro-rel"/>
</dbReference>
<dbReference type="RefSeq" id="XP_028488985.1">
    <property type="nucleotide sequence ID" value="XM_028627725.1"/>
</dbReference>
<dbReference type="STRING" id="264951.A0A443I5G7"/>
<feature type="domain" description="Amidohydrolase-related" evidence="1">
    <location>
        <begin position="65"/>
        <end position="419"/>
    </location>
</feature>
<dbReference type="Gene3D" id="3.20.20.140">
    <property type="entry name" value="Metal-dependent hydrolases"/>
    <property type="match status" value="1"/>
</dbReference>
<dbReference type="Proteomes" id="UP000283841">
    <property type="component" value="Unassembled WGS sequence"/>
</dbReference>
<comment type="caution">
    <text evidence="2">The sequence shown here is derived from an EMBL/GenBank/DDBJ whole genome shotgun (WGS) entry which is preliminary data.</text>
</comment>
<dbReference type="GeneID" id="39597002"/>
<dbReference type="VEuPathDB" id="FungiDB:C8Q69DRAFT_396233"/>
<dbReference type="OrthoDB" id="10266980at2759"/>
<protein>
    <recommendedName>
        <fullName evidence="1">Amidohydrolase-related domain-containing protein</fullName>
    </recommendedName>
</protein>
<evidence type="ECO:0000313" key="3">
    <source>
        <dbReference type="Proteomes" id="UP000283841"/>
    </source>
</evidence>
<evidence type="ECO:0000313" key="2">
    <source>
        <dbReference type="EMBL" id="RWQ99340.1"/>
    </source>
</evidence>
<dbReference type="GO" id="GO:0016814">
    <property type="term" value="F:hydrolase activity, acting on carbon-nitrogen (but not peptide) bonds, in cyclic amidines"/>
    <property type="evidence" value="ECO:0007669"/>
    <property type="project" value="TreeGrafter"/>
</dbReference>
<sequence>MAEANAVKSIQALQGVRLAGTPPDSLWNLSIQHPEEESPKGVIASITPYSRPDINENSAPASYPLVLPALTHPHIHLDKAFVHGAPEYADLLPSTGSFQEALSYTSQAKARFTTPDLLRRGGWLIAESVASGVTAMRAFVEVDNAVELTCLEAGIKLKKTWKESCYVQLVCFAQDPLFSGPHGDENRHLMETAIRKTEVEVIGATPYVEATTADAKRNIEWAIDRAIELGKHVDFHLDYNLDAGKEALVWHVVSTLHAKGWTTKAPGKRIMLGHCTRLTLFSNEEWNRLASQIREYGLPISFVGLPTSDTYMASPPAASDNPPQVRQRGTLHVPDMIRKYGLDAVVGVNNVGNAFTPWGAPDPLSLACLGVGIYQKGTQTDAELLYECVSIRARAAIGLGGPSSGLSLREGQDADLLIIYNVDETGLGTPRTRRTVAEVVWDPPGRISRDVTYAGQLAMKPFAAERVASSPGTTVVLV</sequence>
<dbReference type="EMBL" id="RCNU01000001">
    <property type="protein sequence ID" value="RWQ99340.1"/>
    <property type="molecule type" value="Genomic_DNA"/>
</dbReference>
<dbReference type="InterPro" id="IPR032466">
    <property type="entry name" value="Metal_Hydrolase"/>
</dbReference>
<dbReference type="SUPFAM" id="SSF51556">
    <property type="entry name" value="Metallo-dependent hydrolases"/>
    <property type="match status" value="1"/>
</dbReference>
<dbReference type="InterPro" id="IPR052349">
    <property type="entry name" value="Metallo-hydrolase_Enzymes"/>
</dbReference>
<evidence type="ECO:0000259" key="1">
    <source>
        <dbReference type="Pfam" id="PF01979"/>
    </source>
</evidence>
<gene>
    <name evidence="2" type="ORF">C8Q69DRAFT_396233</name>
</gene>
<dbReference type="AlphaFoldDB" id="A0A443I5G7"/>
<accession>A0A443I5G7</accession>
<dbReference type="PANTHER" id="PTHR32027:SF0">
    <property type="entry name" value="CYTOSINE DEAMINASE"/>
    <property type="match status" value="1"/>
</dbReference>
<name>A0A443I5G7_BYSSP</name>
<proteinExistence type="predicted"/>
<keyword evidence="3" id="KW-1185">Reference proteome</keyword>
<reference evidence="2 3" key="1">
    <citation type="journal article" date="2018" name="Front. Microbiol.">
        <title>Genomic and genetic insights into a cosmopolitan fungus, Paecilomyces variotii (Eurotiales).</title>
        <authorList>
            <person name="Urquhart A.S."/>
            <person name="Mondo S.J."/>
            <person name="Makela M.R."/>
            <person name="Hane J.K."/>
            <person name="Wiebenga A."/>
            <person name="He G."/>
            <person name="Mihaltcheva S."/>
            <person name="Pangilinan J."/>
            <person name="Lipzen A."/>
            <person name="Barry K."/>
            <person name="de Vries R.P."/>
            <person name="Grigoriev I.V."/>
            <person name="Idnurm A."/>
        </authorList>
    </citation>
    <scope>NUCLEOTIDE SEQUENCE [LARGE SCALE GENOMIC DNA]</scope>
    <source>
        <strain evidence="2 3">CBS 101075</strain>
    </source>
</reference>
<dbReference type="Pfam" id="PF01979">
    <property type="entry name" value="Amidohydro_1"/>
    <property type="match status" value="1"/>
</dbReference>
<dbReference type="PANTHER" id="PTHR32027">
    <property type="entry name" value="CYTOSINE DEAMINASE"/>
    <property type="match status" value="1"/>
</dbReference>
<organism evidence="2 3">
    <name type="scientific">Byssochlamys spectabilis</name>
    <name type="common">Paecilomyces variotii</name>
    <dbReference type="NCBI Taxonomy" id="264951"/>
    <lineage>
        <taxon>Eukaryota</taxon>
        <taxon>Fungi</taxon>
        <taxon>Dikarya</taxon>
        <taxon>Ascomycota</taxon>
        <taxon>Pezizomycotina</taxon>
        <taxon>Eurotiomycetes</taxon>
        <taxon>Eurotiomycetidae</taxon>
        <taxon>Eurotiales</taxon>
        <taxon>Thermoascaceae</taxon>
        <taxon>Paecilomyces</taxon>
    </lineage>
</organism>